<sequence length="110" mass="12578">MAESVRFYLDEHIPSVVAEGLRQRGIEVRTLVEMDRLGVQDKEHLAHARRDGRVLVTHDDDFLRLAVEGASHAVIVYVPRERSIGDIVRGLVRIARASSEEELHQQIRFL</sequence>
<dbReference type="EMBL" id="JANUAU010000005">
    <property type="protein sequence ID" value="MCS3677813.1"/>
    <property type="molecule type" value="Genomic_DNA"/>
</dbReference>
<protein>
    <submittedName>
        <fullName evidence="2">Nuclease of putative toxin-antitoxin system</fullName>
    </submittedName>
</protein>
<proteinExistence type="predicted"/>
<evidence type="ECO:0000313" key="3">
    <source>
        <dbReference type="Proteomes" id="UP001155027"/>
    </source>
</evidence>
<organism evidence="2 3">
    <name type="scientific">Salinibacter ruber</name>
    <dbReference type="NCBI Taxonomy" id="146919"/>
    <lineage>
        <taxon>Bacteria</taxon>
        <taxon>Pseudomonadati</taxon>
        <taxon>Rhodothermota</taxon>
        <taxon>Rhodothermia</taxon>
        <taxon>Rhodothermales</taxon>
        <taxon>Salinibacteraceae</taxon>
        <taxon>Salinibacter</taxon>
    </lineage>
</organism>
<dbReference type="Pfam" id="PF18480">
    <property type="entry name" value="DUF5615"/>
    <property type="match status" value="1"/>
</dbReference>
<gene>
    <name evidence="2" type="ORF">GGP71_001741</name>
</gene>
<reference evidence="2" key="1">
    <citation type="submission" date="2022-08" db="EMBL/GenBank/DDBJ databases">
        <title>Genomic Encyclopedia of Type Strains, Phase V (KMG-V): Genome sequencing to study the core and pangenomes of soil and plant-associated prokaryotes.</title>
        <authorList>
            <person name="Whitman W."/>
        </authorList>
    </citation>
    <scope>NUCLEOTIDE SEQUENCE</scope>
    <source>
        <strain evidence="2">0</strain>
    </source>
</reference>
<comment type="caution">
    <text evidence="2">The sequence shown here is derived from an EMBL/GenBank/DDBJ whole genome shotgun (WGS) entry which is preliminary data.</text>
</comment>
<evidence type="ECO:0000313" key="2">
    <source>
        <dbReference type="EMBL" id="MCS3677813.1"/>
    </source>
</evidence>
<feature type="domain" description="DUF5615" evidence="1">
    <location>
        <begin position="6"/>
        <end position="106"/>
    </location>
</feature>
<evidence type="ECO:0000259" key="1">
    <source>
        <dbReference type="Pfam" id="PF18480"/>
    </source>
</evidence>
<name>A0A9X2Q1G6_9BACT</name>
<dbReference type="InterPro" id="IPR041049">
    <property type="entry name" value="DUF5615"/>
</dbReference>
<accession>A0A9X2Q1G6</accession>
<dbReference type="Proteomes" id="UP001155027">
    <property type="component" value="Unassembled WGS sequence"/>
</dbReference>
<dbReference type="RefSeq" id="WP_259047107.1">
    <property type="nucleotide sequence ID" value="NZ_JANTZW010000002.1"/>
</dbReference>
<dbReference type="AlphaFoldDB" id="A0A9X2Q1G6"/>